<evidence type="ECO:0000313" key="2">
    <source>
        <dbReference type="Proteomes" id="UP000195402"/>
    </source>
</evidence>
<dbReference type="AlphaFoldDB" id="A0A200PMZ8"/>
<organism evidence="1 2">
    <name type="scientific">Macleaya cordata</name>
    <name type="common">Five-seeded plume-poppy</name>
    <name type="synonym">Bocconia cordata</name>
    <dbReference type="NCBI Taxonomy" id="56857"/>
    <lineage>
        <taxon>Eukaryota</taxon>
        <taxon>Viridiplantae</taxon>
        <taxon>Streptophyta</taxon>
        <taxon>Embryophyta</taxon>
        <taxon>Tracheophyta</taxon>
        <taxon>Spermatophyta</taxon>
        <taxon>Magnoliopsida</taxon>
        <taxon>Ranunculales</taxon>
        <taxon>Papaveraceae</taxon>
        <taxon>Papaveroideae</taxon>
        <taxon>Macleaya</taxon>
    </lineage>
</organism>
<dbReference type="Proteomes" id="UP000195402">
    <property type="component" value="Unassembled WGS sequence"/>
</dbReference>
<keyword evidence="2" id="KW-1185">Reference proteome</keyword>
<comment type="caution">
    <text evidence="1">The sequence shown here is derived from an EMBL/GenBank/DDBJ whole genome shotgun (WGS) entry which is preliminary data.</text>
</comment>
<evidence type="ECO:0000313" key="1">
    <source>
        <dbReference type="EMBL" id="OUZ99571.1"/>
    </source>
</evidence>
<sequence length="102" mass="11194">MDSITCMNTNTSTATNTRNTTITDMVASVAWVWPVTPSWSAVLAGGLGGGLGWQPHLGSSTWVAINSLNVVIFRHFPHVIRLHTAEQSPTSRLIFNNLFYHL</sequence>
<accession>A0A200PMZ8</accession>
<dbReference type="EMBL" id="MVGT01004406">
    <property type="protein sequence ID" value="OUZ99571.1"/>
    <property type="molecule type" value="Genomic_DNA"/>
</dbReference>
<protein>
    <submittedName>
        <fullName evidence="1">Uncharacterized protein</fullName>
    </submittedName>
</protein>
<dbReference type="InParanoid" id="A0A200PMZ8"/>
<reference evidence="1 2" key="1">
    <citation type="journal article" date="2017" name="Mol. Plant">
        <title>The Genome of Medicinal Plant Macleaya cordata Provides New Insights into Benzylisoquinoline Alkaloids Metabolism.</title>
        <authorList>
            <person name="Liu X."/>
            <person name="Liu Y."/>
            <person name="Huang P."/>
            <person name="Ma Y."/>
            <person name="Qing Z."/>
            <person name="Tang Q."/>
            <person name="Cao H."/>
            <person name="Cheng P."/>
            <person name="Zheng Y."/>
            <person name="Yuan Z."/>
            <person name="Zhou Y."/>
            <person name="Liu J."/>
            <person name="Tang Z."/>
            <person name="Zhuo Y."/>
            <person name="Zhang Y."/>
            <person name="Yu L."/>
            <person name="Huang J."/>
            <person name="Yang P."/>
            <person name="Peng Q."/>
            <person name="Zhang J."/>
            <person name="Jiang W."/>
            <person name="Zhang Z."/>
            <person name="Lin K."/>
            <person name="Ro D.K."/>
            <person name="Chen X."/>
            <person name="Xiong X."/>
            <person name="Shang Y."/>
            <person name="Huang S."/>
            <person name="Zeng J."/>
        </authorList>
    </citation>
    <scope>NUCLEOTIDE SEQUENCE [LARGE SCALE GENOMIC DNA]</scope>
    <source>
        <strain evidence="2">cv. BLH2017</strain>
        <tissue evidence="1">Root</tissue>
    </source>
</reference>
<proteinExistence type="predicted"/>
<name>A0A200PMZ8_MACCD</name>
<gene>
    <name evidence="1" type="ORF">BVC80_7045g1</name>
</gene>